<dbReference type="EMBL" id="SEOQ01001862">
    <property type="protein sequence ID" value="TFY50367.1"/>
    <property type="molecule type" value="Genomic_DNA"/>
</dbReference>
<dbReference type="Proteomes" id="UP000298327">
    <property type="component" value="Unassembled WGS sequence"/>
</dbReference>
<organism evidence="1 2">
    <name type="scientific">Dentipellis fragilis</name>
    <dbReference type="NCBI Taxonomy" id="205917"/>
    <lineage>
        <taxon>Eukaryota</taxon>
        <taxon>Fungi</taxon>
        <taxon>Dikarya</taxon>
        <taxon>Basidiomycota</taxon>
        <taxon>Agaricomycotina</taxon>
        <taxon>Agaricomycetes</taxon>
        <taxon>Russulales</taxon>
        <taxon>Hericiaceae</taxon>
        <taxon>Dentipellis</taxon>
    </lineage>
</organism>
<reference evidence="1 2" key="1">
    <citation type="submission" date="2019-02" db="EMBL/GenBank/DDBJ databases">
        <title>Genome sequencing of the rare red list fungi Dentipellis fragilis.</title>
        <authorList>
            <person name="Buettner E."/>
            <person name="Kellner H."/>
        </authorList>
    </citation>
    <scope>NUCLEOTIDE SEQUENCE [LARGE SCALE GENOMIC DNA]</scope>
    <source>
        <strain evidence="1 2">DSM 105465</strain>
    </source>
</reference>
<evidence type="ECO:0000313" key="1">
    <source>
        <dbReference type="EMBL" id="TFY50367.1"/>
    </source>
</evidence>
<sequence length="159" mass="17348">MPFCISLHSGGMSTASSQFVQVPEVALNNHGETPTQGDAPALQGLDMLDVSCSTRMLRIDASAANIAITSLHANRIQPITKHRIHRCIHVPKHMRDVLAILRLLTGLLDDGGRLECDDEVPARHEQHPRSLLQVSLKITSYTRGMGRLVMPVMAAGREG</sequence>
<evidence type="ECO:0000313" key="2">
    <source>
        <dbReference type="Proteomes" id="UP000298327"/>
    </source>
</evidence>
<protein>
    <submittedName>
        <fullName evidence="1">Uncharacterized protein</fullName>
    </submittedName>
</protein>
<dbReference type="AlphaFoldDB" id="A0A4Y9XM08"/>
<accession>A0A4Y9XM08</accession>
<gene>
    <name evidence="1" type="ORF">EVG20_g11560</name>
</gene>
<keyword evidence="2" id="KW-1185">Reference proteome</keyword>
<name>A0A4Y9XM08_9AGAM</name>
<comment type="caution">
    <text evidence="1">The sequence shown here is derived from an EMBL/GenBank/DDBJ whole genome shotgun (WGS) entry which is preliminary data.</text>
</comment>
<proteinExistence type="predicted"/>